<proteinExistence type="predicted"/>
<name>A0ABX9UQP7_9PSED</name>
<dbReference type="EMBL" id="RFFN01000006">
    <property type="protein sequence ID" value="RMH95422.1"/>
    <property type="molecule type" value="Genomic_DNA"/>
</dbReference>
<comment type="caution">
    <text evidence="1">The sequence shown here is derived from an EMBL/GenBank/DDBJ whole genome shotgun (WGS) entry which is preliminary data.</text>
</comment>
<sequence>MAARDERLLAYATDRQAEYLEHYWREGSIRKAASSLGIHFNAVQKGIKAVRAKATLQGYNPEHNLARPVPEPLRLRGTSMLFKRGEDQPVLEWHKTTVDQAMLAQTIERYVSSFLEAAPVPVIPAPAVDLDTDVIPWFQIGDGHVGMLAHADEVGHNFDLKIAERELVTAMHRLIDRAPSCERCVIQDMGDLTHYQDFTAKSESGHDFDYDSRYPKMIDTAARIMRSIVDKALSKFKFVDVIVNQGNHSRSNDVWMRVFLRHVYHSNDRLHVLDNSSVFIPYRMGNVFVLCHHSDKCKPDRLAHVMATDFAKDWGEATYRYIDIGHIHHKMQSKEHPGVTVESWNQIAPGDKYAHDGGWRSRACLTCVLRSKTYGEKGRITISAEEVKDIIDKAMPGAEALKRRAVYSV</sequence>
<evidence type="ECO:0000313" key="2">
    <source>
        <dbReference type="Proteomes" id="UP000279228"/>
    </source>
</evidence>
<dbReference type="SUPFAM" id="SSF56300">
    <property type="entry name" value="Metallo-dependent phosphatases"/>
    <property type="match status" value="1"/>
</dbReference>
<reference evidence="1 2" key="1">
    <citation type="submission" date="2018-10" db="EMBL/GenBank/DDBJ databases">
        <title>Pseudomonas songnenensis NEAU-ST5-5(T) genome.</title>
        <authorList>
            <person name="Pengp J."/>
            <person name="Liu Z.-P."/>
        </authorList>
    </citation>
    <scope>NUCLEOTIDE SEQUENCE [LARGE SCALE GENOMIC DNA]</scope>
    <source>
        <strain evidence="1 2">NEAU-ST5-5</strain>
    </source>
</reference>
<gene>
    <name evidence="1" type="ORF">EA798_16670</name>
</gene>
<accession>A0ABX9UQP7</accession>
<evidence type="ECO:0000313" key="1">
    <source>
        <dbReference type="EMBL" id="RMH95422.1"/>
    </source>
</evidence>
<keyword evidence="2" id="KW-1185">Reference proteome</keyword>
<dbReference type="RefSeq" id="WP_122099652.1">
    <property type="nucleotide sequence ID" value="NZ_JAMOHS010000028.1"/>
</dbReference>
<dbReference type="InterPro" id="IPR029052">
    <property type="entry name" value="Metallo-depent_PP-like"/>
</dbReference>
<dbReference type="Proteomes" id="UP000279228">
    <property type="component" value="Unassembled WGS sequence"/>
</dbReference>
<organism evidence="1 2">
    <name type="scientific">Pseudomonas songnenensis</name>
    <dbReference type="NCBI Taxonomy" id="1176259"/>
    <lineage>
        <taxon>Bacteria</taxon>
        <taxon>Pseudomonadati</taxon>
        <taxon>Pseudomonadota</taxon>
        <taxon>Gammaproteobacteria</taxon>
        <taxon>Pseudomonadales</taxon>
        <taxon>Pseudomonadaceae</taxon>
        <taxon>Pseudomonas</taxon>
    </lineage>
</organism>
<protein>
    <submittedName>
        <fullName evidence="1">Oxidoreductase</fullName>
    </submittedName>
</protein>